<evidence type="ECO:0000256" key="1">
    <source>
        <dbReference type="ARBA" id="ARBA00004141"/>
    </source>
</evidence>
<organism evidence="14 15">
    <name type="scientific">Pontibacter ruber</name>
    <dbReference type="NCBI Taxonomy" id="1343895"/>
    <lineage>
        <taxon>Bacteria</taxon>
        <taxon>Pseudomonadati</taxon>
        <taxon>Bacteroidota</taxon>
        <taxon>Cytophagia</taxon>
        <taxon>Cytophagales</taxon>
        <taxon>Hymenobacteraceae</taxon>
        <taxon>Pontibacter</taxon>
    </lineage>
</organism>
<keyword evidence="3" id="KW-0633">Potassium transport</keyword>
<sequence>MREQTVDPGLGEKYTGRTKRLINKDGTFNITKRGGHFSIHDTFQFLAGMKTWKLMLTLIVLYLLLNVVFALLYLWSGIENLHRTDPELSPFLNAFFFSVQTFTTVGYGVLAPQGHVTNLLATLESMLGWIGFAIMTGLIYRRFSQPRARILYSNTAIITPYGEGMSLQFRVANMRSNVLMEMKAKVLLMLHEPETFNRRYFELKLERSSVQFFPLNWTIVHPIEESSPLHQVTQEEFVQKEGEILILISGYDDTFGQQIHSRFSYRFHEIEWGVRFQMAYEVNEQGETILNLHRLHSTEPVIPAT</sequence>
<evidence type="ECO:0000313" key="15">
    <source>
        <dbReference type="Proteomes" id="UP001597374"/>
    </source>
</evidence>
<dbReference type="RefSeq" id="WP_250428323.1">
    <property type="nucleotide sequence ID" value="NZ_JALPRR010000001.1"/>
</dbReference>
<evidence type="ECO:0000256" key="11">
    <source>
        <dbReference type="SAM" id="Phobius"/>
    </source>
</evidence>
<keyword evidence="15" id="KW-1185">Reference proteome</keyword>
<dbReference type="EMBL" id="JBHUIM010000001">
    <property type="protein sequence ID" value="MFD2246535.1"/>
    <property type="molecule type" value="Genomic_DNA"/>
</dbReference>
<dbReference type="InterPro" id="IPR041647">
    <property type="entry name" value="IRK_C"/>
</dbReference>
<evidence type="ECO:0000256" key="5">
    <source>
        <dbReference type="ARBA" id="ARBA00022882"/>
    </source>
</evidence>
<feature type="transmembrane region" description="Helical" evidence="11">
    <location>
        <begin position="54"/>
        <end position="76"/>
    </location>
</feature>
<dbReference type="InterPro" id="IPR016449">
    <property type="entry name" value="K_chnl_inward-rec_Kir"/>
</dbReference>
<dbReference type="Gene3D" id="1.10.287.70">
    <property type="match status" value="1"/>
</dbReference>
<feature type="domain" description="Potassium channel" evidence="12">
    <location>
        <begin position="62"/>
        <end position="143"/>
    </location>
</feature>
<gene>
    <name evidence="14" type="ORF">ACFSKP_09740</name>
</gene>
<name>A0ABW5CZT7_9BACT</name>
<feature type="transmembrane region" description="Helical" evidence="11">
    <location>
        <begin position="88"/>
        <end position="110"/>
    </location>
</feature>
<evidence type="ECO:0000259" key="12">
    <source>
        <dbReference type="Pfam" id="PF07885"/>
    </source>
</evidence>
<keyword evidence="6" id="KW-0630">Potassium</keyword>
<comment type="caution">
    <text evidence="14">The sequence shown here is derived from an EMBL/GenBank/DDBJ whole genome shotgun (WGS) entry which is preliminary data.</text>
</comment>
<keyword evidence="4 11" id="KW-0812">Transmembrane</keyword>
<keyword evidence="5" id="KW-0851">Voltage-gated channel</keyword>
<dbReference type="SUPFAM" id="SSF81324">
    <property type="entry name" value="Voltage-gated potassium channels"/>
    <property type="match status" value="1"/>
</dbReference>
<evidence type="ECO:0000313" key="14">
    <source>
        <dbReference type="EMBL" id="MFD2246535.1"/>
    </source>
</evidence>
<evidence type="ECO:0000256" key="7">
    <source>
        <dbReference type="ARBA" id="ARBA00022989"/>
    </source>
</evidence>
<evidence type="ECO:0000256" key="4">
    <source>
        <dbReference type="ARBA" id="ARBA00022692"/>
    </source>
</evidence>
<dbReference type="InterPro" id="IPR013518">
    <property type="entry name" value="K_chnl_inward-rec_Kir_cyto"/>
</dbReference>
<protein>
    <submittedName>
        <fullName evidence="14">Ion channel</fullName>
    </submittedName>
</protein>
<dbReference type="InterPro" id="IPR013099">
    <property type="entry name" value="K_chnl_dom"/>
</dbReference>
<dbReference type="Proteomes" id="UP001597374">
    <property type="component" value="Unassembled WGS sequence"/>
</dbReference>
<keyword evidence="8" id="KW-0406">Ion transport</keyword>
<keyword evidence="9 11" id="KW-0472">Membrane</keyword>
<evidence type="ECO:0000256" key="9">
    <source>
        <dbReference type="ARBA" id="ARBA00023136"/>
    </source>
</evidence>
<dbReference type="SUPFAM" id="SSF81296">
    <property type="entry name" value="E set domains"/>
    <property type="match status" value="1"/>
</dbReference>
<evidence type="ECO:0000256" key="8">
    <source>
        <dbReference type="ARBA" id="ARBA00023065"/>
    </source>
</evidence>
<keyword evidence="10" id="KW-0407">Ion channel</keyword>
<comment type="subcellular location">
    <subcellularLocation>
        <location evidence="1">Membrane</location>
        <topology evidence="1">Multi-pass membrane protein</topology>
    </subcellularLocation>
</comment>
<keyword evidence="2" id="KW-0813">Transport</keyword>
<evidence type="ECO:0000256" key="6">
    <source>
        <dbReference type="ARBA" id="ARBA00022958"/>
    </source>
</evidence>
<dbReference type="Pfam" id="PF17655">
    <property type="entry name" value="IRK_C"/>
    <property type="match status" value="1"/>
</dbReference>
<dbReference type="PANTHER" id="PTHR11767">
    <property type="entry name" value="INWARD RECTIFIER POTASSIUM CHANNEL"/>
    <property type="match status" value="1"/>
</dbReference>
<evidence type="ECO:0000256" key="3">
    <source>
        <dbReference type="ARBA" id="ARBA00022538"/>
    </source>
</evidence>
<accession>A0ABW5CZT7</accession>
<dbReference type="Pfam" id="PF07885">
    <property type="entry name" value="Ion_trans_2"/>
    <property type="match status" value="1"/>
</dbReference>
<evidence type="ECO:0000256" key="10">
    <source>
        <dbReference type="ARBA" id="ARBA00023303"/>
    </source>
</evidence>
<reference evidence="15" key="1">
    <citation type="journal article" date="2019" name="Int. J. Syst. Evol. Microbiol.">
        <title>The Global Catalogue of Microorganisms (GCM) 10K type strain sequencing project: providing services to taxonomists for standard genome sequencing and annotation.</title>
        <authorList>
            <consortium name="The Broad Institute Genomics Platform"/>
            <consortium name="The Broad Institute Genome Sequencing Center for Infectious Disease"/>
            <person name="Wu L."/>
            <person name="Ma J."/>
        </authorList>
    </citation>
    <scope>NUCLEOTIDE SEQUENCE [LARGE SCALE GENOMIC DNA]</scope>
    <source>
        <strain evidence="15">CGMCC 4.1782</strain>
    </source>
</reference>
<dbReference type="Gene3D" id="2.60.40.1400">
    <property type="entry name" value="G protein-activated inward rectifier potassium channel 1"/>
    <property type="match status" value="1"/>
</dbReference>
<proteinExistence type="predicted"/>
<dbReference type="InterPro" id="IPR014756">
    <property type="entry name" value="Ig_E-set"/>
</dbReference>
<dbReference type="PRINTS" id="PR01320">
    <property type="entry name" value="KIRCHANNEL"/>
</dbReference>
<evidence type="ECO:0000256" key="2">
    <source>
        <dbReference type="ARBA" id="ARBA00022448"/>
    </source>
</evidence>
<feature type="domain" description="Inward rectifier potassium channel C-terminal" evidence="13">
    <location>
        <begin position="150"/>
        <end position="301"/>
    </location>
</feature>
<evidence type="ECO:0000259" key="13">
    <source>
        <dbReference type="Pfam" id="PF17655"/>
    </source>
</evidence>
<feature type="transmembrane region" description="Helical" evidence="11">
    <location>
        <begin position="116"/>
        <end position="140"/>
    </location>
</feature>
<keyword evidence="7 11" id="KW-1133">Transmembrane helix</keyword>